<reference evidence="2 3" key="1">
    <citation type="journal article" date="2016" name="Nat. Commun.">
        <title>Thousands of microbial genomes shed light on interconnected biogeochemical processes in an aquifer system.</title>
        <authorList>
            <person name="Anantharaman K."/>
            <person name="Brown C.T."/>
            <person name="Hug L.A."/>
            <person name="Sharon I."/>
            <person name="Castelle C.J."/>
            <person name="Probst A.J."/>
            <person name="Thomas B.C."/>
            <person name="Singh A."/>
            <person name="Wilkins M.J."/>
            <person name="Karaoz U."/>
            <person name="Brodie E.L."/>
            <person name="Williams K.H."/>
            <person name="Hubbard S.S."/>
            <person name="Banfield J.F."/>
        </authorList>
    </citation>
    <scope>NUCLEOTIDE SEQUENCE [LARGE SCALE GENOMIC DNA]</scope>
</reference>
<dbReference type="InterPro" id="IPR013320">
    <property type="entry name" value="ConA-like_dom_sf"/>
</dbReference>
<evidence type="ECO:0000259" key="1">
    <source>
        <dbReference type="Pfam" id="PF10102"/>
    </source>
</evidence>
<organism evidence="2 3">
    <name type="scientific">Candidatus Roizmanbacteria bacterium RIFCSPLOWO2_02_FULL_36_11</name>
    <dbReference type="NCBI Taxonomy" id="1802071"/>
    <lineage>
        <taxon>Bacteria</taxon>
        <taxon>Candidatus Roizmaniibacteriota</taxon>
    </lineage>
</organism>
<dbReference type="Proteomes" id="UP000177418">
    <property type="component" value="Unassembled WGS sequence"/>
</dbReference>
<comment type="caution">
    <text evidence="2">The sequence shown here is derived from an EMBL/GenBank/DDBJ whole genome shotgun (WGS) entry which is preliminary data.</text>
</comment>
<sequence length="680" mass="73864">MTGAKTRGIIVILLSLCAYGLSSTTIYATDSWYNTSWQYRKKLIFDNSTQSENLTNFPVLVKLTSSRFDFTLAQSAGQDIRFADSDGTTLLPYEIESYDSSSSTANIWVKVPQVDASSSTDYIYMYYGNSGVADGQSASGVWDSNFVGVWHLDESTGNFLDSTDNNQNSTTYTVATRNSPGKIGGSVSLNGTSNGIRLGATGASSAMLRPSPNITLEAWVNAGTSSSYQTIFAHGYSRYGLWILATGELEGRFWNGSAVKSVDSTDTLTPNTWNHLVFTYDNNIEKVYINGDLAGSSSIGTNTITYRTDWYLWLGNEFGIEGYVNGTIDESRISKTARSASWIAADYKVGNDTFISSFDTASADSVNISRTTDNTSFTVSWTTTHGGSTQLEYGTTTSYGSTTDLISLDEGVTQTSTATIRTPTCIPYHFRIKNSTKTGAITYSQNYSLNSGGCPVVSSSSDTSTYSYTPQIPKVSAEQSGGVFSSAVDSNTQGQKIFVILEPHTFSFDAFLSSRFVENINTFIPKTMDFKINTNNSNVLGANSNSNKYKPTANNNNSNANIILAGGSILGIKTTKGIYWQVGNVQEIWYKAYAPAADKTPARIIPDIQEKPSIVALSFKDLDLIPPGQPRFKFNPTLLKLAYSTDGSLWKILPSSVVDITNHTVAALHKVGGYYMVVGR</sequence>
<dbReference type="Pfam" id="PF10102">
    <property type="entry name" value="DUF2341"/>
    <property type="match status" value="1"/>
</dbReference>
<evidence type="ECO:0000313" key="2">
    <source>
        <dbReference type="EMBL" id="OGK53166.1"/>
    </source>
</evidence>
<dbReference type="InterPro" id="IPR018765">
    <property type="entry name" value="DUF2341"/>
</dbReference>
<dbReference type="EMBL" id="MGAV01000023">
    <property type="protein sequence ID" value="OGK53166.1"/>
    <property type="molecule type" value="Genomic_DNA"/>
</dbReference>
<dbReference type="Pfam" id="PF13385">
    <property type="entry name" value="Laminin_G_3"/>
    <property type="match status" value="1"/>
</dbReference>
<gene>
    <name evidence="2" type="ORF">A3H78_06160</name>
</gene>
<evidence type="ECO:0000313" key="3">
    <source>
        <dbReference type="Proteomes" id="UP000177418"/>
    </source>
</evidence>
<dbReference type="AlphaFoldDB" id="A0A1F7JC24"/>
<protein>
    <recommendedName>
        <fullName evidence="1">DUF2341 domain-containing protein</fullName>
    </recommendedName>
</protein>
<accession>A0A1F7JC24</accession>
<proteinExistence type="predicted"/>
<dbReference type="Gene3D" id="2.60.120.200">
    <property type="match status" value="1"/>
</dbReference>
<dbReference type="SUPFAM" id="SSF49899">
    <property type="entry name" value="Concanavalin A-like lectins/glucanases"/>
    <property type="match status" value="1"/>
</dbReference>
<feature type="domain" description="DUF2341" evidence="1">
    <location>
        <begin position="77"/>
        <end position="162"/>
    </location>
</feature>
<name>A0A1F7JC24_9BACT</name>